<keyword evidence="1 5" id="KW-0808">Transferase</keyword>
<dbReference type="EMBL" id="PFBB01000008">
    <property type="protein sequence ID" value="PIR88730.1"/>
    <property type="molecule type" value="Genomic_DNA"/>
</dbReference>
<feature type="binding site" evidence="5">
    <location>
        <position position="206"/>
    </location>
    <ligand>
        <name>ATP</name>
        <dbReference type="ChEBI" id="CHEBI:30616"/>
    </ligand>
</feature>
<dbReference type="AlphaFoldDB" id="A0A2H0UQR0"/>
<evidence type="ECO:0000313" key="9">
    <source>
        <dbReference type="Proteomes" id="UP000229615"/>
    </source>
</evidence>
<feature type="binding site" evidence="5">
    <location>
        <position position="35"/>
    </location>
    <ligand>
        <name>AMP</name>
        <dbReference type="ChEBI" id="CHEBI:456215"/>
    </ligand>
</feature>
<protein>
    <recommendedName>
        <fullName evidence="5 7">Adenylate kinase</fullName>
        <shortName evidence="5">AK</shortName>
        <ecNumber evidence="5 7">2.7.4.3</ecNumber>
    </recommendedName>
    <alternativeName>
        <fullName evidence="5">ATP-AMP transphosphorylase</fullName>
    </alternativeName>
    <alternativeName>
        <fullName evidence="5">ATP:AMP phosphotransferase</fullName>
    </alternativeName>
    <alternativeName>
        <fullName evidence="5">Adenylate monophosphate kinase</fullName>
    </alternativeName>
</protein>
<comment type="function">
    <text evidence="5">Catalyzes the reversible transfer of the terminal phosphate group between ATP and AMP. Plays an important role in cellular energy homeostasis and in adenine nucleotide metabolism.</text>
</comment>
<comment type="subcellular location">
    <subcellularLocation>
        <location evidence="5 7">Cytoplasm</location>
    </subcellularLocation>
</comment>
<dbReference type="EC" id="2.7.4.3" evidence="5 7"/>
<comment type="subunit">
    <text evidence="5 7">Monomer.</text>
</comment>
<evidence type="ECO:0000256" key="3">
    <source>
        <dbReference type="ARBA" id="ARBA00022741"/>
    </source>
</evidence>
<dbReference type="GO" id="GO:0005737">
    <property type="term" value="C:cytoplasm"/>
    <property type="evidence" value="ECO:0007669"/>
    <property type="project" value="UniProtKB-SubCell"/>
</dbReference>
<feature type="binding site" evidence="5">
    <location>
        <position position="177"/>
    </location>
    <ligand>
        <name>AMP</name>
        <dbReference type="ChEBI" id="CHEBI:456215"/>
    </ligand>
</feature>
<sequence>MNKKIAVVIFGPPGSGKGTQADLLAEKFGLNHINTGKLIEKVVHDPQYANNEKIQDERKKYDSGVLVSPSWALELVSRFVNEYAAEGKGVIFSGSPRTMDEAKGMDGNPGLIEVLEQVYGKEGVFPFEIKLSNESSIRRNSSRWICIPTGKPVRDPSECDGEVQKRTDDKPEVIKDRLVEYETRTLPVVEEFNRAGLKVFEIDGEPEVEEVHKQFMSHFDGHN</sequence>
<evidence type="ECO:0000256" key="4">
    <source>
        <dbReference type="ARBA" id="ARBA00022777"/>
    </source>
</evidence>
<dbReference type="PANTHER" id="PTHR23359">
    <property type="entry name" value="NUCLEOTIDE KINASE"/>
    <property type="match status" value="1"/>
</dbReference>
<reference evidence="9" key="1">
    <citation type="submission" date="2017-09" db="EMBL/GenBank/DDBJ databases">
        <title>Depth-based differentiation of microbial function through sediment-hosted aquifers and enrichment of novel symbionts in the deep terrestrial subsurface.</title>
        <authorList>
            <person name="Probst A.J."/>
            <person name="Ladd B."/>
            <person name="Jarett J.K."/>
            <person name="Geller-Mcgrath D.E."/>
            <person name="Sieber C.M.K."/>
            <person name="Emerson J.B."/>
            <person name="Anantharaman K."/>
            <person name="Thomas B.C."/>
            <person name="Malmstrom R."/>
            <person name="Stieglmeier M."/>
            <person name="Klingl A."/>
            <person name="Woyke T."/>
            <person name="Ryan C.M."/>
            <person name="Banfield J.F."/>
        </authorList>
    </citation>
    <scope>NUCLEOTIDE SEQUENCE [LARGE SCALE GENOMIC DNA]</scope>
</reference>
<dbReference type="PRINTS" id="PR00094">
    <property type="entry name" value="ADENYLTKNASE"/>
</dbReference>
<dbReference type="UniPathway" id="UPA00588">
    <property type="reaction ID" value="UER00649"/>
</dbReference>
<keyword evidence="4 5" id="KW-0418">Kinase</keyword>
<comment type="similarity">
    <text evidence="5 6">Belongs to the adenylate kinase family.</text>
</comment>
<comment type="domain">
    <text evidence="5">Consists of three domains, a large central CORE domain and two small peripheral domains, NMPbind and LID, which undergo movements during catalysis. The LID domain closes over the site of phosphoryl transfer upon ATP binding. Assembling and dissambling the active center during each catalytic cycle provides an effective means to prevent ATP hydrolysis.</text>
</comment>
<dbReference type="CDD" id="cd01428">
    <property type="entry name" value="ADK"/>
    <property type="match status" value="1"/>
</dbReference>
<dbReference type="GO" id="GO:0004017">
    <property type="term" value="F:AMP kinase activity"/>
    <property type="evidence" value="ECO:0007669"/>
    <property type="project" value="UniProtKB-UniRule"/>
</dbReference>
<dbReference type="GO" id="GO:0005524">
    <property type="term" value="F:ATP binding"/>
    <property type="evidence" value="ECO:0007669"/>
    <property type="project" value="UniProtKB-UniRule"/>
</dbReference>
<keyword evidence="5" id="KW-0963">Cytoplasm</keyword>
<dbReference type="SUPFAM" id="SSF52540">
    <property type="entry name" value="P-loop containing nucleoside triphosphate hydrolases"/>
    <property type="match status" value="1"/>
</dbReference>
<dbReference type="Pfam" id="PF00406">
    <property type="entry name" value="ADK"/>
    <property type="match status" value="1"/>
</dbReference>
<keyword evidence="2 5" id="KW-0545">Nucleotide biosynthesis</keyword>
<dbReference type="InterPro" id="IPR027417">
    <property type="entry name" value="P-loop_NTPase"/>
</dbReference>
<organism evidence="8 9">
    <name type="scientific">Candidatus Harrisonbacteria bacterium CG10_big_fil_rev_8_21_14_0_10_44_23</name>
    <dbReference type="NCBI Taxonomy" id="1974585"/>
    <lineage>
        <taxon>Bacteria</taxon>
        <taxon>Candidatus Harrisoniibacteriota</taxon>
    </lineage>
</organism>
<evidence type="ECO:0000313" key="8">
    <source>
        <dbReference type="EMBL" id="PIR88730.1"/>
    </source>
</evidence>
<dbReference type="GO" id="GO:0044209">
    <property type="term" value="P:AMP salvage"/>
    <property type="evidence" value="ECO:0007669"/>
    <property type="project" value="UniProtKB-UniRule"/>
</dbReference>
<evidence type="ECO:0000256" key="2">
    <source>
        <dbReference type="ARBA" id="ARBA00022727"/>
    </source>
</evidence>
<feature type="binding site" evidence="5">
    <location>
        <position position="143"/>
    </location>
    <ligand>
        <name>ATP</name>
        <dbReference type="ChEBI" id="CHEBI:30616"/>
    </ligand>
</feature>
<feature type="binding site" evidence="5">
    <location>
        <position position="166"/>
    </location>
    <ligand>
        <name>AMP</name>
        <dbReference type="ChEBI" id="CHEBI:456215"/>
    </ligand>
</feature>
<accession>A0A2H0UQR0</accession>
<keyword evidence="3 5" id="KW-0547">Nucleotide-binding</keyword>
<dbReference type="InterPro" id="IPR000850">
    <property type="entry name" value="Adenylat/UMP-CMP_kin"/>
</dbReference>
<dbReference type="Proteomes" id="UP000229615">
    <property type="component" value="Unassembled WGS sequence"/>
</dbReference>
<feature type="binding site" evidence="5">
    <location>
        <begin position="65"/>
        <end position="67"/>
    </location>
    <ligand>
        <name>AMP</name>
        <dbReference type="ChEBI" id="CHEBI:456215"/>
    </ligand>
</feature>
<proteinExistence type="inferred from homology"/>
<evidence type="ECO:0000256" key="5">
    <source>
        <dbReference type="HAMAP-Rule" id="MF_00235"/>
    </source>
</evidence>
<name>A0A2H0UQR0_9BACT</name>
<keyword evidence="5 7" id="KW-0067">ATP-binding</keyword>
<dbReference type="Gene3D" id="3.40.50.300">
    <property type="entry name" value="P-loop containing nucleotide triphosphate hydrolases"/>
    <property type="match status" value="1"/>
</dbReference>
<evidence type="ECO:0000256" key="6">
    <source>
        <dbReference type="RuleBase" id="RU003330"/>
    </source>
</evidence>
<evidence type="ECO:0000256" key="7">
    <source>
        <dbReference type="RuleBase" id="RU003331"/>
    </source>
</evidence>
<feature type="binding site" evidence="5">
    <location>
        <begin position="14"/>
        <end position="19"/>
    </location>
    <ligand>
        <name>ATP</name>
        <dbReference type="ChEBI" id="CHEBI:30616"/>
    </ligand>
</feature>
<dbReference type="HAMAP" id="MF_00235">
    <property type="entry name" value="Adenylate_kinase_Adk"/>
    <property type="match status" value="1"/>
</dbReference>
<evidence type="ECO:0000256" key="1">
    <source>
        <dbReference type="ARBA" id="ARBA00022679"/>
    </source>
</evidence>
<comment type="caution">
    <text evidence="8">The sequence shown here is derived from an EMBL/GenBank/DDBJ whole genome shotgun (WGS) entry which is preliminary data.</text>
</comment>
<comment type="catalytic activity">
    <reaction evidence="5 7">
        <text>AMP + ATP = 2 ADP</text>
        <dbReference type="Rhea" id="RHEA:12973"/>
        <dbReference type="ChEBI" id="CHEBI:30616"/>
        <dbReference type="ChEBI" id="CHEBI:456215"/>
        <dbReference type="ChEBI" id="CHEBI:456216"/>
        <dbReference type="EC" id="2.7.4.3"/>
    </reaction>
</comment>
<gene>
    <name evidence="5" type="primary">adk</name>
    <name evidence="8" type="ORF">COU09_00665</name>
</gene>
<comment type="caution">
    <text evidence="5">Lacks conserved residue(s) required for the propagation of feature annotation.</text>
</comment>
<comment type="pathway">
    <text evidence="5">Purine metabolism; AMP biosynthesis via salvage pathway; AMP from ADP: step 1/1.</text>
</comment>